<evidence type="ECO:0000313" key="6">
    <source>
        <dbReference type="EMBL" id="CAI8038098.1"/>
    </source>
</evidence>
<dbReference type="GO" id="GO:0006284">
    <property type="term" value="P:base-excision repair"/>
    <property type="evidence" value="ECO:0007669"/>
    <property type="project" value="InterPro"/>
</dbReference>
<dbReference type="SUPFAM" id="SSF48150">
    <property type="entry name" value="DNA-glycosylase"/>
    <property type="match status" value="1"/>
</dbReference>
<evidence type="ECO:0000256" key="2">
    <source>
        <dbReference type="ARBA" id="ARBA00022723"/>
    </source>
</evidence>
<comment type="caution">
    <text evidence="6">The sequence shown here is derived from an EMBL/GenBank/DDBJ whole genome shotgun (WGS) entry which is preliminary data.</text>
</comment>
<dbReference type="CDD" id="cd00056">
    <property type="entry name" value="ENDO3c"/>
    <property type="match status" value="1"/>
</dbReference>
<keyword evidence="2" id="KW-0479">Metal-binding</keyword>
<keyword evidence="4" id="KW-0411">Iron-sulfur</keyword>
<keyword evidence="7" id="KW-1185">Reference proteome</keyword>
<evidence type="ECO:0000313" key="7">
    <source>
        <dbReference type="Proteomes" id="UP001174909"/>
    </source>
</evidence>
<gene>
    <name evidence="6" type="ORF">GBAR_LOCUS21242</name>
</gene>
<dbReference type="Pfam" id="PF00730">
    <property type="entry name" value="HhH-GPD"/>
    <property type="match status" value="1"/>
</dbReference>
<sequence>MMLIYHRLLTAYGPQGWWPGDSRFEMIAGAILTQAAAWRNVEHALANLRREAISDWHILHRTDSEILAQIIRPSGYYNVKARKLKAFASHVCEQYGGDLDAMFASDTVNLRRELLSIYGIGPETADDILVYAAGKPSFVIDAYTIRIMERIGITPEGGSDYAGWQALFHASVVPDVAVYNEFHALLDHHHKAACTRNDPQCNGCCLNEICATGLRRKHEGQLTPNPSA</sequence>
<accession>A0AA35SYA9</accession>
<dbReference type="InterPro" id="IPR003265">
    <property type="entry name" value="HhH-GPD_domain"/>
</dbReference>
<dbReference type="InterPro" id="IPR011257">
    <property type="entry name" value="DNA_glycosylase"/>
</dbReference>
<protein>
    <submittedName>
        <fullName evidence="6">DNA repair glycosylase MJ1434</fullName>
    </submittedName>
</protein>
<dbReference type="Gene3D" id="1.10.340.30">
    <property type="entry name" value="Hypothetical protein, domain 2"/>
    <property type="match status" value="1"/>
</dbReference>
<dbReference type="GO" id="GO:0016787">
    <property type="term" value="F:hydrolase activity"/>
    <property type="evidence" value="ECO:0007669"/>
    <property type="project" value="UniProtKB-ARBA"/>
</dbReference>
<dbReference type="GO" id="GO:0051539">
    <property type="term" value="F:4 iron, 4 sulfur cluster binding"/>
    <property type="evidence" value="ECO:0007669"/>
    <property type="project" value="UniProtKB-KW"/>
</dbReference>
<dbReference type="Proteomes" id="UP001174909">
    <property type="component" value="Unassembled WGS sequence"/>
</dbReference>
<dbReference type="Gene3D" id="1.10.1670.10">
    <property type="entry name" value="Helix-hairpin-Helix base-excision DNA repair enzymes (C-terminal)"/>
    <property type="match status" value="1"/>
</dbReference>
<dbReference type="PANTHER" id="PTHR10359">
    <property type="entry name" value="A/G-SPECIFIC ADENINE GLYCOSYLASE/ENDONUCLEASE III"/>
    <property type="match status" value="1"/>
</dbReference>
<proteinExistence type="predicted"/>
<organism evidence="6 7">
    <name type="scientific">Geodia barretti</name>
    <name type="common">Barrett's horny sponge</name>
    <dbReference type="NCBI Taxonomy" id="519541"/>
    <lineage>
        <taxon>Eukaryota</taxon>
        <taxon>Metazoa</taxon>
        <taxon>Porifera</taxon>
        <taxon>Demospongiae</taxon>
        <taxon>Heteroscleromorpha</taxon>
        <taxon>Tetractinellida</taxon>
        <taxon>Astrophorina</taxon>
        <taxon>Geodiidae</taxon>
        <taxon>Geodia</taxon>
    </lineage>
</organism>
<dbReference type="PIRSF" id="PIRSF001435">
    <property type="entry name" value="Nth"/>
    <property type="match status" value="1"/>
</dbReference>
<evidence type="ECO:0000259" key="5">
    <source>
        <dbReference type="SMART" id="SM00478"/>
    </source>
</evidence>
<dbReference type="PANTHER" id="PTHR10359:SF19">
    <property type="entry name" value="DNA REPAIR GLYCOSYLASE MJ1434-RELATED"/>
    <property type="match status" value="1"/>
</dbReference>
<dbReference type="SMART" id="SM00478">
    <property type="entry name" value="ENDO3c"/>
    <property type="match status" value="1"/>
</dbReference>
<feature type="domain" description="HhH-GPD" evidence="5">
    <location>
        <begin position="32"/>
        <end position="192"/>
    </location>
</feature>
<name>A0AA35SYA9_GEOBA</name>
<evidence type="ECO:0000256" key="3">
    <source>
        <dbReference type="ARBA" id="ARBA00023004"/>
    </source>
</evidence>
<dbReference type="GO" id="GO:0140097">
    <property type="term" value="F:catalytic activity, acting on DNA"/>
    <property type="evidence" value="ECO:0007669"/>
    <property type="project" value="UniProtKB-ARBA"/>
</dbReference>
<dbReference type="GO" id="GO:0046872">
    <property type="term" value="F:metal ion binding"/>
    <property type="evidence" value="ECO:0007669"/>
    <property type="project" value="UniProtKB-KW"/>
</dbReference>
<evidence type="ECO:0000256" key="1">
    <source>
        <dbReference type="ARBA" id="ARBA00022485"/>
    </source>
</evidence>
<keyword evidence="3" id="KW-0408">Iron</keyword>
<evidence type="ECO:0000256" key="4">
    <source>
        <dbReference type="ARBA" id="ARBA00023014"/>
    </source>
</evidence>
<dbReference type="InterPro" id="IPR023170">
    <property type="entry name" value="HhH_base_excis_C"/>
</dbReference>
<dbReference type="EMBL" id="CASHTH010002975">
    <property type="protein sequence ID" value="CAI8038098.1"/>
    <property type="molecule type" value="Genomic_DNA"/>
</dbReference>
<keyword evidence="1" id="KW-0004">4Fe-4S</keyword>
<reference evidence="6" key="1">
    <citation type="submission" date="2023-03" db="EMBL/GenBank/DDBJ databases">
        <authorList>
            <person name="Steffen K."/>
            <person name="Cardenas P."/>
        </authorList>
    </citation>
    <scope>NUCLEOTIDE SEQUENCE</scope>
</reference>
<dbReference type="AlphaFoldDB" id="A0AA35SYA9"/>